<dbReference type="Proteomes" id="UP000245771">
    <property type="component" value="Unassembled WGS sequence"/>
</dbReference>
<sequence length="179" mass="20485">MIGKYHFFFLSSLYYRMRLHTLPFLLLLTLTVTVTRAWVYDPHRRRPDDADPMRRSSVEAEQRPELLNKRLIGKLPFFESAQPAHLKNKRLEALPIRPHRREGQKKRLEALPPYTKAVAQVNHKKRKTKVPPPSGNGPQSKRDGNEPTSGVDTTIAHKRGGELPLIGPHKTVDTHDPAP</sequence>
<dbReference type="EMBL" id="KZ819605">
    <property type="protein sequence ID" value="PWN32561.1"/>
    <property type="molecule type" value="Genomic_DNA"/>
</dbReference>
<reference evidence="2 3" key="1">
    <citation type="journal article" date="2018" name="Mol. Biol. Evol.">
        <title>Broad Genomic Sampling Reveals a Smut Pathogenic Ancestry of the Fungal Clade Ustilaginomycotina.</title>
        <authorList>
            <person name="Kijpornyongpan T."/>
            <person name="Mondo S.J."/>
            <person name="Barry K."/>
            <person name="Sandor L."/>
            <person name="Lee J."/>
            <person name="Lipzen A."/>
            <person name="Pangilinan J."/>
            <person name="LaButti K."/>
            <person name="Hainaut M."/>
            <person name="Henrissat B."/>
            <person name="Grigoriev I.V."/>
            <person name="Spatafora J.W."/>
            <person name="Aime M.C."/>
        </authorList>
    </citation>
    <scope>NUCLEOTIDE SEQUENCE [LARGE SCALE GENOMIC DNA]</scope>
    <source>
        <strain evidence="2 3">MCA 3882</strain>
    </source>
</reference>
<evidence type="ECO:0000313" key="3">
    <source>
        <dbReference type="Proteomes" id="UP000245771"/>
    </source>
</evidence>
<gene>
    <name evidence="2" type="ORF">FA14DRAFT_185628</name>
</gene>
<dbReference type="RefSeq" id="XP_025352863.1">
    <property type="nucleotide sequence ID" value="XM_025501467.1"/>
</dbReference>
<dbReference type="InParanoid" id="A0A316V7W4"/>
<dbReference type="AlphaFoldDB" id="A0A316V7W4"/>
<dbReference type="GeneID" id="37023248"/>
<name>A0A316V7W4_9BASI</name>
<keyword evidence="3" id="KW-1185">Reference proteome</keyword>
<proteinExistence type="predicted"/>
<organism evidence="2 3">
    <name type="scientific">Meira miltonrushii</name>
    <dbReference type="NCBI Taxonomy" id="1280837"/>
    <lineage>
        <taxon>Eukaryota</taxon>
        <taxon>Fungi</taxon>
        <taxon>Dikarya</taxon>
        <taxon>Basidiomycota</taxon>
        <taxon>Ustilaginomycotina</taxon>
        <taxon>Exobasidiomycetes</taxon>
        <taxon>Exobasidiales</taxon>
        <taxon>Brachybasidiaceae</taxon>
        <taxon>Meira</taxon>
    </lineage>
</organism>
<feature type="compositionally biased region" description="Basic and acidic residues" evidence="1">
    <location>
        <begin position="170"/>
        <end position="179"/>
    </location>
</feature>
<protein>
    <submittedName>
        <fullName evidence="2">Uncharacterized protein</fullName>
    </submittedName>
</protein>
<evidence type="ECO:0000256" key="1">
    <source>
        <dbReference type="SAM" id="MobiDB-lite"/>
    </source>
</evidence>
<feature type="region of interest" description="Disordered" evidence="1">
    <location>
        <begin position="89"/>
        <end position="179"/>
    </location>
</feature>
<accession>A0A316V7W4</accession>
<evidence type="ECO:0000313" key="2">
    <source>
        <dbReference type="EMBL" id="PWN32561.1"/>
    </source>
</evidence>